<dbReference type="OrthoDB" id="10260857at2759"/>
<reference evidence="8 9" key="1">
    <citation type="submission" date="2014-04" db="EMBL/GenBank/DDBJ databases">
        <title>Evolutionary Origins and Diversification of the Mycorrhizal Mutualists.</title>
        <authorList>
            <consortium name="DOE Joint Genome Institute"/>
            <consortium name="Mycorrhizal Genomics Consortium"/>
            <person name="Kohler A."/>
            <person name="Kuo A."/>
            <person name="Nagy L.G."/>
            <person name="Floudas D."/>
            <person name="Copeland A."/>
            <person name="Barry K.W."/>
            <person name="Cichocki N."/>
            <person name="Veneault-Fourrey C."/>
            <person name="LaButti K."/>
            <person name="Lindquist E.A."/>
            <person name="Lipzen A."/>
            <person name="Lundell T."/>
            <person name="Morin E."/>
            <person name="Murat C."/>
            <person name="Riley R."/>
            <person name="Ohm R."/>
            <person name="Sun H."/>
            <person name="Tunlid A."/>
            <person name="Henrissat B."/>
            <person name="Grigoriev I.V."/>
            <person name="Hibbett D.S."/>
            <person name="Martin F."/>
        </authorList>
    </citation>
    <scope>NUCLEOTIDE SEQUENCE [LARGE SCALE GENOMIC DNA]</scope>
    <source>
        <strain evidence="8 9">Koide BX008</strain>
    </source>
</reference>
<gene>
    <name evidence="8" type="ORF">M378DRAFT_159208</name>
</gene>
<evidence type="ECO:0000259" key="7">
    <source>
        <dbReference type="PROSITE" id="PS51314"/>
    </source>
</evidence>
<proteinExistence type="inferred from homology"/>
<comment type="similarity">
    <text evidence="2">Belongs to the VPS37 family.</text>
</comment>
<accession>A0A0C2SWV8</accession>
<sequence>MTTPLLQEFPELAHYSRQDLEDMLIDPTYFQAVFHSLETVKAMYQSQTELSMANEAIARRNLILQDSLYQLRSETKDAFDEAKRLEARWKGLEKEQREVYQRFSPQFLHMRLRHSLTSQDDKSEAVASEFVHEQASTTASATWSANNNGPEIDKFIKDYKELRKIYHKRAIWNEKWNIGQVEWRDD</sequence>
<organism evidence="8 9">
    <name type="scientific">Amanita muscaria (strain Koide BX008)</name>
    <dbReference type="NCBI Taxonomy" id="946122"/>
    <lineage>
        <taxon>Eukaryota</taxon>
        <taxon>Fungi</taxon>
        <taxon>Dikarya</taxon>
        <taxon>Basidiomycota</taxon>
        <taxon>Agaricomycotina</taxon>
        <taxon>Agaricomycetes</taxon>
        <taxon>Agaricomycetidae</taxon>
        <taxon>Agaricales</taxon>
        <taxon>Pluteineae</taxon>
        <taxon>Amanitaceae</taxon>
        <taxon>Amanita</taxon>
    </lineage>
</organism>
<comment type="subcellular location">
    <subcellularLocation>
        <location evidence="1">Endosome</location>
    </subcellularLocation>
</comment>
<dbReference type="STRING" id="946122.A0A0C2SWV8"/>
<evidence type="ECO:0000256" key="2">
    <source>
        <dbReference type="ARBA" id="ARBA00007617"/>
    </source>
</evidence>
<dbReference type="InParanoid" id="A0A0C2SWV8"/>
<dbReference type="InterPro" id="IPR009851">
    <property type="entry name" value="Mod_r"/>
</dbReference>
<dbReference type="Proteomes" id="UP000054549">
    <property type="component" value="Unassembled WGS sequence"/>
</dbReference>
<evidence type="ECO:0000256" key="4">
    <source>
        <dbReference type="ARBA" id="ARBA00022753"/>
    </source>
</evidence>
<evidence type="ECO:0000313" key="8">
    <source>
        <dbReference type="EMBL" id="KIL67960.1"/>
    </source>
</evidence>
<dbReference type="PROSITE" id="PS51314">
    <property type="entry name" value="VPS37_C"/>
    <property type="match status" value="1"/>
</dbReference>
<dbReference type="HOGENOM" id="CLU_087365_1_0_1"/>
<evidence type="ECO:0000256" key="3">
    <source>
        <dbReference type="ARBA" id="ARBA00022448"/>
    </source>
</evidence>
<dbReference type="InterPro" id="IPR037202">
    <property type="entry name" value="ESCRT_assembly_dom"/>
</dbReference>
<keyword evidence="9" id="KW-1185">Reference proteome</keyword>
<evidence type="ECO:0000256" key="5">
    <source>
        <dbReference type="ARBA" id="ARBA00022927"/>
    </source>
</evidence>
<evidence type="ECO:0000313" key="9">
    <source>
        <dbReference type="Proteomes" id="UP000054549"/>
    </source>
</evidence>
<dbReference type="Pfam" id="PF07200">
    <property type="entry name" value="Mod_r"/>
    <property type="match status" value="1"/>
</dbReference>
<dbReference type="GO" id="GO:0043162">
    <property type="term" value="P:ubiquitin-dependent protein catabolic process via the multivesicular body sorting pathway"/>
    <property type="evidence" value="ECO:0007669"/>
    <property type="project" value="TreeGrafter"/>
</dbReference>
<keyword evidence="5 6" id="KW-0653">Protein transport</keyword>
<name>A0A0C2SWV8_AMAMK</name>
<dbReference type="GO" id="GO:0000813">
    <property type="term" value="C:ESCRT I complex"/>
    <property type="evidence" value="ECO:0007669"/>
    <property type="project" value="UniProtKB-ARBA"/>
</dbReference>
<dbReference type="GO" id="GO:0006612">
    <property type="term" value="P:protein targeting to membrane"/>
    <property type="evidence" value="ECO:0007669"/>
    <property type="project" value="TreeGrafter"/>
</dbReference>
<dbReference type="SUPFAM" id="SSF140111">
    <property type="entry name" value="Endosomal sorting complex assembly domain"/>
    <property type="match status" value="1"/>
</dbReference>
<dbReference type="AlphaFoldDB" id="A0A0C2SWV8"/>
<dbReference type="GO" id="GO:0006623">
    <property type="term" value="P:protein targeting to vacuole"/>
    <property type="evidence" value="ECO:0007669"/>
    <property type="project" value="TreeGrafter"/>
</dbReference>
<evidence type="ECO:0000256" key="1">
    <source>
        <dbReference type="ARBA" id="ARBA00004177"/>
    </source>
</evidence>
<dbReference type="EMBL" id="KN818230">
    <property type="protein sequence ID" value="KIL67960.1"/>
    <property type="molecule type" value="Genomic_DNA"/>
</dbReference>
<dbReference type="PANTHER" id="PTHR13678">
    <property type="entry name" value="VACUOLAR PROTEIN SORTING-ASSOCIATED PROTEIN 37"/>
    <property type="match status" value="1"/>
</dbReference>
<dbReference type="InterPro" id="IPR029012">
    <property type="entry name" value="Helix_hairpin_bin_sf"/>
</dbReference>
<feature type="domain" description="VPS37 C-terminal" evidence="7">
    <location>
        <begin position="86"/>
        <end position="186"/>
    </location>
</feature>
<dbReference type="PANTHER" id="PTHR13678:SF2">
    <property type="entry name" value="VACUOLAR PROTEIN SORTING-ASSOCIATED PROTEIN 37A"/>
    <property type="match status" value="1"/>
</dbReference>
<protein>
    <recommendedName>
        <fullName evidence="7">VPS37 C-terminal domain-containing protein</fullName>
    </recommendedName>
</protein>
<dbReference type="Gene3D" id="1.10.287.660">
    <property type="entry name" value="Helix hairpin bin"/>
    <property type="match status" value="1"/>
</dbReference>
<evidence type="ECO:0000256" key="6">
    <source>
        <dbReference type="PROSITE-ProRule" id="PRU00646"/>
    </source>
</evidence>
<keyword evidence="3 6" id="KW-0813">Transport</keyword>
<keyword evidence="4" id="KW-0967">Endosome</keyword>